<evidence type="ECO:0000313" key="4">
    <source>
        <dbReference type="EMBL" id="WOL20071.1"/>
    </source>
</evidence>
<dbReference type="GO" id="GO:0016881">
    <property type="term" value="F:acid-amino acid ligase activity"/>
    <property type="evidence" value="ECO:0007669"/>
    <property type="project" value="TreeGrafter"/>
</dbReference>
<reference evidence="4 5" key="1">
    <citation type="submission" date="2023-10" db="EMBL/GenBank/DDBJ databases">
        <title>Chromosome-scale genome assembly provides insights into flower coloration mechanisms of Canna indica.</title>
        <authorList>
            <person name="Li C."/>
        </authorList>
    </citation>
    <scope>NUCLEOTIDE SEQUENCE [LARGE SCALE GENOMIC DNA]</scope>
    <source>
        <tissue evidence="4">Flower</tissue>
    </source>
</reference>
<dbReference type="Pfam" id="PF03321">
    <property type="entry name" value="GH3"/>
    <property type="match status" value="1"/>
</dbReference>
<evidence type="ECO:0000313" key="5">
    <source>
        <dbReference type="Proteomes" id="UP001327560"/>
    </source>
</evidence>
<dbReference type="AlphaFoldDB" id="A0AAQ3QSQ1"/>
<evidence type="ECO:0000256" key="1">
    <source>
        <dbReference type="ARBA" id="ARBA00008068"/>
    </source>
</evidence>
<dbReference type="Pfam" id="PF23571">
    <property type="entry name" value="GH3_M"/>
    <property type="match status" value="1"/>
</dbReference>
<dbReference type="Proteomes" id="UP001327560">
    <property type="component" value="Chromosome 9"/>
</dbReference>
<dbReference type="InterPro" id="IPR055377">
    <property type="entry name" value="GH3_M"/>
</dbReference>
<keyword evidence="2" id="KW-0436">Ligase</keyword>
<organism evidence="4 5">
    <name type="scientific">Canna indica</name>
    <name type="common">Indian-shot</name>
    <dbReference type="NCBI Taxonomy" id="4628"/>
    <lineage>
        <taxon>Eukaryota</taxon>
        <taxon>Viridiplantae</taxon>
        <taxon>Streptophyta</taxon>
        <taxon>Embryophyta</taxon>
        <taxon>Tracheophyta</taxon>
        <taxon>Spermatophyta</taxon>
        <taxon>Magnoliopsida</taxon>
        <taxon>Liliopsida</taxon>
        <taxon>Zingiberales</taxon>
        <taxon>Cannaceae</taxon>
        <taxon>Canna</taxon>
    </lineage>
</organism>
<evidence type="ECO:0000259" key="3">
    <source>
        <dbReference type="Pfam" id="PF23571"/>
    </source>
</evidence>
<protein>
    <recommendedName>
        <fullName evidence="3">GH3 middle domain-containing protein</fullName>
    </recommendedName>
</protein>
<name>A0AAQ3QSQ1_9LILI</name>
<dbReference type="PANTHER" id="PTHR31901:SF96">
    <property type="entry name" value="INDOLE-3-ACETIC ACID-AMIDO SYNTHETASE GH3.1-RELATED"/>
    <property type="match status" value="1"/>
</dbReference>
<dbReference type="GO" id="GO:0005737">
    <property type="term" value="C:cytoplasm"/>
    <property type="evidence" value="ECO:0007669"/>
    <property type="project" value="TreeGrafter"/>
</dbReference>
<dbReference type="EMBL" id="CP136898">
    <property type="protein sequence ID" value="WOL20071.1"/>
    <property type="molecule type" value="Genomic_DNA"/>
</dbReference>
<accession>A0AAQ3QSQ1</accession>
<keyword evidence="5" id="KW-1185">Reference proteome</keyword>
<evidence type="ECO:0000256" key="2">
    <source>
        <dbReference type="ARBA" id="ARBA00022598"/>
    </source>
</evidence>
<comment type="similarity">
    <text evidence="1">Belongs to the IAA-amido conjugating enzyme family.</text>
</comment>
<dbReference type="PANTHER" id="PTHR31901">
    <property type="entry name" value="GH3 DOMAIN-CONTAINING PROTEIN"/>
    <property type="match status" value="1"/>
</dbReference>
<feature type="domain" description="GH3 middle" evidence="3">
    <location>
        <begin position="98"/>
        <end position="150"/>
    </location>
</feature>
<gene>
    <name evidence="4" type="ORF">Cni_G28873</name>
</gene>
<dbReference type="InterPro" id="IPR004993">
    <property type="entry name" value="GH3"/>
</dbReference>
<sequence length="212" mass="22896">MYSQMLCGLLDRLSVLRVGVVFVSSLLRAICFLQLNWQELAPGIATGTLSSKVADSAIRAAVVDVLKPDPALAEFIVSECYFDLNLPLDSTAVVAGDAPPKLVDLADVEVGKEYELVITTYTGLYRYRVGDILHVTGFHNVAPQFRFVRRKNVLLSVESDKTDEAELQQAVERATGGAEVVGCDRGGVHEPGAHMRDPGALCHLLGAAGEER</sequence>
<proteinExistence type="inferred from homology"/>